<evidence type="ECO:0000256" key="3">
    <source>
        <dbReference type="ARBA" id="ARBA00022679"/>
    </source>
</evidence>
<feature type="binding site" evidence="7">
    <location>
        <position position="133"/>
    </location>
    <ligand>
        <name>carbamoyl phosphate</name>
        <dbReference type="ChEBI" id="CHEBI:58228"/>
    </ligand>
</feature>
<evidence type="ECO:0000256" key="2">
    <source>
        <dbReference type="ARBA" id="ARBA00008896"/>
    </source>
</evidence>
<evidence type="ECO:0000259" key="8">
    <source>
        <dbReference type="Pfam" id="PF00185"/>
    </source>
</evidence>
<name>A0A410M8N3_9BACI</name>
<dbReference type="EC" id="2.1.3.2" evidence="7"/>
<dbReference type="GO" id="GO:0005829">
    <property type="term" value="C:cytosol"/>
    <property type="evidence" value="ECO:0007669"/>
    <property type="project" value="TreeGrafter"/>
</dbReference>
<accession>A0A410M8N3</accession>
<feature type="binding site" evidence="7">
    <location>
        <position position="256"/>
    </location>
    <ligand>
        <name>carbamoyl phosphate</name>
        <dbReference type="ChEBI" id="CHEBI:58228"/>
    </ligand>
</feature>
<dbReference type="FunFam" id="3.40.50.1370:FF:000011">
    <property type="entry name" value="Aspartate carbamoyltransferase"/>
    <property type="match status" value="1"/>
</dbReference>
<dbReference type="SUPFAM" id="SSF53671">
    <property type="entry name" value="Aspartate/ornithine carbamoyltransferase"/>
    <property type="match status" value="1"/>
</dbReference>
<gene>
    <name evidence="7" type="primary">pyrB</name>
    <name evidence="10" type="ORF">HLI_02085</name>
</gene>
<dbReference type="PANTHER" id="PTHR45753:SF6">
    <property type="entry name" value="ASPARTATE CARBAMOYLTRANSFERASE"/>
    <property type="match status" value="1"/>
</dbReference>
<evidence type="ECO:0000256" key="5">
    <source>
        <dbReference type="ARBA" id="ARBA00043884"/>
    </source>
</evidence>
<feature type="domain" description="Aspartate/ornithine carbamoyltransferase carbamoyl-P binding" evidence="9">
    <location>
        <begin position="9"/>
        <end position="146"/>
    </location>
</feature>
<comment type="pathway">
    <text evidence="1 7">Pyrimidine metabolism; UMP biosynthesis via de novo pathway; (S)-dihydroorotate from bicarbonate: step 2/3.</text>
</comment>
<dbReference type="UniPathway" id="UPA00070">
    <property type="reaction ID" value="UER00116"/>
</dbReference>
<evidence type="ECO:0000313" key="10">
    <source>
        <dbReference type="EMBL" id="QAS51075.1"/>
    </source>
</evidence>
<dbReference type="KEGG" id="hli:HLI_02085"/>
<dbReference type="InterPro" id="IPR006132">
    <property type="entry name" value="Asp/Orn_carbamoyltranf_P-bd"/>
</dbReference>
<comment type="similarity">
    <text evidence="2 7">Belongs to the aspartate/ornithine carbamoyltransferase superfamily. ATCase family.</text>
</comment>
<evidence type="ECO:0000259" key="9">
    <source>
        <dbReference type="Pfam" id="PF02729"/>
    </source>
</evidence>
<dbReference type="NCBIfam" id="TIGR00670">
    <property type="entry name" value="asp_carb_tr"/>
    <property type="match status" value="1"/>
</dbReference>
<dbReference type="GO" id="GO:0004070">
    <property type="term" value="F:aspartate carbamoyltransferase activity"/>
    <property type="evidence" value="ECO:0007669"/>
    <property type="project" value="UniProtKB-UniRule"/>
</dbReference>
<dbReference type="GO" id="GO:0016597">
    <property type="term" value="F:amino acid binding"/>
    <property type="evidence" value="ECO:0007669"/>
    <property type="project" value="InterPro"/>
</dbReference>
<protein>
    <recommendedName>
        <fullName evidence="7">Aspartate carbamoyltransferase</fullName>
        <ecNumber evidence="7">2.1.3.2</ecNumber>
    </recommendedName>
    <alternativeName>
        <fullName evidence="7">Aspartate transcarbamylase</fullName>
        <shortName evidence="7">ATCase</shortName>
    </alternativeName>
</protein>
<feature type="binding site" evidence="7">
    <location>
        <position position="105"/>
    </location>
    <ligand>
        <name>carbamoyl phosphate</name>
        <dbReference type="ChEBI" id="CHEBI:58228"/>
    </ligand>
</feature>
<dbReference type="EMBL" id="CP026118">
    <property type="protein sequence ID" value="QAS51075.1"/>
    <property type="molecule type" value="Genomic_DNA"/>
</dbReference>
<dbReference type="NCBIfam" id="NF002032">
    <property type="entry name" value="PRK00856.1"/>
    <property type="match status" value="1"/>
</dbReference>
<dbReference type="HAMAP" id="MF_00001">
    <property type="entry name" value="Asp_carb_tr"/>
    <property type="match status" value="1"/>
</dbReference>
<dbReference type="GO" id="GO:0006520">
    <property type="term" value="P:amino acid metabolic process"/>
    <property type="evidence" value="ECO:0007669"/>
    <property type="project" value="InterPro"/>
</dbReference>
<dbReference type="PRINTS" id="PR00100">
    <property type="entry name" value="AOTCASE"/>
</dbReference>
<keyword evidence="4 7" id="KW-0665">Pyrimidine biosynthesis</keyword>
<evidence type="ECO:0000313" key="11">
    <source>
        <dbReference type="Proteomes" id="UP000287756"/>
    </source>
</evidence>
<dbReference type="PANTHER" id="PTHR45753">
    <property type="entry name" value="ORNITHINE CARBAMOYLTRANSFERASE, MITOCHONDRIAL"/>
    <property type="match status" value="1"/>
</dbReference>
<dbReference type="InterPro" id="IPR006131">
    <property type="entry name" value="Asp_carbamoyltransf_Asp/Orn-bd"/>
</dbReference>
<dbReference type="InterPro" id="IPR036901">
    <property type="entry name" value="Asp/Orn_carbamoylTrfase_sf"/>
</dbReference>
<feature type="binding site" evidence="7">
    <location>
        <position position="56"/>
    </location>
    <ligand>
        <name>carbamoyl phosphate</name>
        <dbReference type="ChEBI" id="CHEBI:58228"/>
    </ligand>
</feature>
<dbReference type="InterPro" id="IPR006130">
    <property type="entry name" value="Asp/Orn_carbamoylTrfase"/>
</dbReference>
<keyword evidence="3 7" id="KW-0808">Transferase</keyword>
<dbReference type="GO" id="GO:0044205">
    <property type="term" value="P:'de novo' UMP biosynthetic process"/>
    <property type="evidence" value="ECO:0007669"/>
    <property type="project" value="UniProtKB-UniRule"/>
</dbReference>
<dbReference type="Gene3D" id="3.40.50.1370">
    <property type="entry name" value="Aspartate/ornithine carbamoyltransferase"/>
    <property type="match status" value="2"/>
</dbReference>
<evidence type="ECO:0000256" key="6">
    <source>
        <dbReference type="ARBA" id="ARBA00048859"/>
    </source>
</evidence>
<comment type="subunit">
    <text evidence="7">Heterododecamer (2C3:3R2) of six catalytic PyrB chains organized as two trimers (C3), and six regulatory PyrI chains organized as three dimers (R2).</text>
</comment>
<feature type="binding site" evidence="7">
    <location>
        <position position="255"/>
    </location>
    <ligand>
        <name>carbamoyl phosphate</name>
        <dbReference type="ChEBI" id="CHEBI:58228"/>
    </ligand>
</feature>
<feature type="binding site" evidence="7">
    <location>
        <position position="136"/>
    </location>
    <ligand>
        <name>carbamoyl phosphate</name>
        <dbReference type="ChEBI" id="CHEBI:58228"/>
    </ligand>
</feature>
<dbReference type="Pfam" id="PF00185">
    <property type="entry name" value="OTCace"/>
    <property type="match status" value="1"/>
</dbReference>
<feature type="binding site" evidence="7">
    <location>
        <position position="216"/>
    </location>
    <ligand>
        <name>L-aspartate</name>
        <dbReference type="ChEBI" id="CHEBI:29991"/>
    </ligand>
</feature>
<proteinExistence type="inferred from homology"/>
<evidence type="ECO:0000256" key="1">
    <source>
        <dbReference type="ARBA" id="ARBA00004852"/>
    </source>
</evidence>
<dbReference type="GO" id="GO:0006207">
    <property type="term" value="P:'de novo' pyrimidine nucleobase biosynthetic process"/>
    <property type="evidence" value="ECO:0007669"/>
    <property type="project" value="InterPro"/>
</dbReference>
<dbReference type="PROSITE" id="PS00097">
    <property type="entry name" value="CARBAMOYLTRANSFERASE"/>
    <property type="match status" value="1"/>
</dbReference>
<dbReference type="InterPro" id="IPR002082">
    <property type="entry name" value="Asp_carbamoyltransf"/>
</dbReference>
<evidence type="ECO:0000256" key="4">
    <source>
        <dbReference type="ARBA" id="ARBA00022975"/>
    </source>
</evidence>
<organism evidence="10 11">
    <name type="scientific">Halobacillus litoralis</name>
    <dbReference type="NCBI Taxonomy" id="45668"/>
    <lineage>
        <taxon>Bacteria</taxon>
        <taxon>Bacillati</taxon>
        <taxon>Bacillota</taxon>
        <taxon>Bacilli</taxon>
        <taxon>Bacillales</taxon>
        <taxon>Bacillaceae</taxon>
        <taxon>Halobacillus</taxon>
    </lineage>
</organism>
<dbReference type="Proteomes" id="UP000287756">
    <property type="component" value="Chromosome"/>
</dbReference>
<reference evidence="10 11" key="1">
    <citation type="submission" date="2018-01" db="EMBL/GenBank/DDBJ databases">
        <title>The whole genome sequencing and assembly of Halobacillus litoralis ERB031 strain.</title>
        <authorList>
            <person name="Lee S.-J."/>
            <person name="Park M.-K."/>
            <person name="Kim J.-Y."/>
            <person name="Lee Y.-J."/>
            <person name="Yi H."/>
            <person name="Bahn Y.-S."/>
            <person name="Kim J.F."/>
            <person name="Lee D.-W."/>
        </authorList>
    </citation>
    <scope>NUCLEOTIDE SEQUENCE [LARGE SCALE GENOMIC DNA]</scope>
    <source>
        <strain evidence="10 11">ERB 031</strain>
    </source>
</reference>
<comment type="catalytic activity">
    <reaction evidence="6 7">
        <text>carbamoyl phosphate + L-aspartate = N-carbamoyl-L-aspartate + phosphate + H(+)</text>
        <dbReference type="Rhea" id="RHEA:20013"/>
        <dbReference type="ChEBI" id="CHEBI:15378"/>
        <dbReference type="ChEBI" id="CHEBI:29991"/>
        <dbReference type="ChEBI" id="CHEBI:32814"/>
        <dbReference type="ChEBI" id="CHEBI:43474"/>
        <dbReference type="ChEBI" id="CHEBI:58228"/>
        <dbReference type="EC" id="2.1.3.2"/>
    </reaction>
</comment>
<feature type="binding site" evidence="7">
    <location>
        <position position="55"/>
    </location>
    <ligand>
        <name>carbamoyl phosphate</name>
        <dbReference type="ChEBI" id="CHEBI:58228"/>
    </ligand>
</feature>
<sequence>MPAIKRLHHLLSMKHMTNDKIHHLFSIARKMEQMNEIPSFKGKFAANLFLEPSTRTKSSFHIAQRRLGMDVLQLDGTDSSLVKGESLYDTLKTLESIGVELAVVRQSESGLLDHCAEGLNLSLINAGDGCGEHPTQSLLDLYTIHEHFQYFQGLDVCIAGDLKHSRVARSNAFALKQLGANVFFVTKPEWQDDSLSNHYITMDEAVDRCDVLMLLRIQHERHEKGDATSSYLKEFGLTTEREARMKPDSIILHPAPVNRGVEIDGSLVESGKSRIFKQMANGVNVRMAVIEALMKGEL</sequence>
<evidence type="ECO:0000256" key="7">
    <source>
        <dbReference type="HAMAP-Rule" id="MF_00001"/>
    </source>
</evidence>
<dbReference type="AlphaFoldDB" id="A0A410M8N3"/>
<feature type="domain" description="Aspartate/ornithine carbamoyltransferase Asp/Orn-binding" evidence="8">
    <location>
        <begin position="152"/>
        <end position="292"/>
    </location>
</feature>
<dbReference type="Pfam" id="PF02729">
    <property type="entry name" value="OTCace_N"/>
    <property type="match status" value="1"/>
</dbReference>
<feature type="binding site" evidence="7">
    <location>
        <position position="83"/>
    </location>
    <ligand>
        <name>L-aspartate</name>
        <dbReference type="ChEBI" id="CHEBI:29991"/>
    </ligand>
</feature>
<dbReference type="PRINTS" id="PR00101">
    <property type="entry name" value="ATCASE"/>
</dbReference>
<comment type="function">
    <text evidence="5 7">Catalyzes the condensation of carbamoyl phosphate and aspartate to form carbamoyl aspartate and inorganic phosphate, the committed step in the de novo pyrimidine nucleotide biosynthesis pathway.</text>
</comment>
<feature type="binding site" evidence="7">
    <location>
        <position position="166"/>
    </location>
    <ligand>
        <name>L-aspartate</name>
        <dbReference type="ChEBI" id="CHEBI:29991"/>
    </ligand>
</feature>